<evidence type="ECO:0000313" key="8">
    <source>
        <dbReference type="EMBL" id="EPX71698.1"/>
    </source>
</evidence>
<dbReference type="OrthoDB" id="9986881at2759"/>
<keyword evidence="4" id="KW-0238">DNA-binding</keyword>
<dbReference type="SMART" id="SM00066">
    <property type="entry name" value="GAL4"/>
    <property type="match status" value="1"/>
</dbReference>
<dbReference type="eggNOG" id="ENOG502QWPB">
    <property type="taxonomic scope" value="Eukaryota"/>
</dbReference>
<dbReference type="Pfam" id="PF04082">
    <property type="entry name" value="Fungal_trans"/>
    <property type="match status" value="1"/>
</dbReference>
<dbReference type="RefSeq" id="XP_013020318.1">
    <property type="nucleotide sequence ID" value="XM_013164864.1"/>
</dbReference>
<dbReference type="PANTHER" id="PTHR31779:SF4">
    <property type="entry name" value="2-NITROPROPANE DIOXYGENASE FAMILY, PUTATIVE (AFU_ORTHOLOGUE AFUA_2G17430)-RELATED"/>
    <property type="match status" value="1"/>
</dbReference>
<dbReference type="AlphaFoldDB" id="S9PW47"/>
<evidence type="ECO:0000313" key="9">
    <source>
        <dbReference type="Proteomes" id="UP000016088"/>
    </source>
</evidence>
<evidence type="ECO:0000256" key="3">
    <source>
        <dbReference type="ARBA" id="ARBA00023015"/>
    </source>
</evidence>
<gene>
    <name evidence="8" type="ORF">SOCG_01912</name>
</gene>
<keyword evidence="9" id="KW-1185">Reference proteome</keyword>
<protein>
    <recommendedName>
        <fullName evidence="7">Zn(2)-C6 fungal-type domain-containing protein</fullName>
    </recommendedName>
</protein>
<dbReference type="GO" id="GO:0009410">
    <property type="term" value="P:response to xenobiotic stimulus"/>
    <property type="evidence" value="ECO:0007669"/>
    <property type="project" value="TreeGrafter"/>
</dbReference>
<keyword evidence="3" id="KW-0805">Transcription regulation</keyword>
<dbReference type="GeneID" id="25030891"/>
<dbReference type="Pfam" id="PF00172">
    <property type="entry name" value="Zn_clus"/>
    <property type="match status" value="1"/>
</dbReference>
<dbReference type="CDD" id="cd12148">
    <property type="entry name" value="fungal_TF_MHR"/>
    <property type="match status" value="1"/>
</dbReference>
<proteinExistence type="predicted"/>
<organism evidence="8 9">
    <name type="scientific">Schizosaccharomyces octosporus (strain yFS286)</name>
    <name type="common">Fission yeast</name>
    <name type="synonym">Octosporomyces octosporus</name>
    <dbReference type="NCBI Taxonomy" id="483514"/>
    <lineage>
        <taxon>Eukaryota</taxon>
        <taxon>Fungi</taxon>
        <taxon>Dikarya</taxon>
        <taxon>Ascomycota</taxon>
        <taxon>Taphrinomycotina</taxon>
        <taxon>Schizosaccharomycetes</taxon>
        <taxon>Schizosaccharomycetales</taxon>
        <taxon>Schizosaccharomycetaceae</taxon>
        <taxon>Schizosaccharomyces</taxon>
    </lineage>
</organism>
<evidence type="ECO:0000256" key="6">
    <source>
        <dbReference type="ARBA" id="ARBA00023242"/>
    </source>
</evidence>
<dbReference type="CDD" id="cd00067">
    <property type="entry name" value="GAL4"/>
    <property type="match status" value="1"/>
</dbReference>
<evidence type="ECO:0000256" key="1">
    <source>
        <dbReference type="ARBA" id="ARBA00022723"/>
    </source>
</evidence>
<dbReference type="GO" id="GO:0000981">
    <property type="term" value="F:DNA-binding transcription factor activity, RNA polymerase II-specific"/>
    <property type="evidence" value="ECO:0007669"/>
    <property type="project" value="InterPro"/>
</dbReference>
<dbReference type="GO" id="GO:0006351">
    <property type="term" value="P:DNA-templated transcription"/>
    <property type="evidence" value="ECO:0007669"/>
    <property type="project" value="InterPro"/>
</dbReference>
<keyword evidence="5" id="KW-0804">Transcription</keyword>
<dbReference type="Gene3D" id="4.10.240.10">
    <property type="entry name" value="Zn(2)-C6 fungal-type DNA-binding domain"/>
    <property type="match status" value="1"/>
</dbReference>
<dbReference type="InterPro" id="IPR036864">
    <property type="entry name" value="Zn2-C6_fun-type_DNA-bd_sf"/>
</dbReference>
<keyword evidence="6" id="KW-0539">Nucleus</keyword>
<name>S9PW47_SCHOY</name>
<dbReference type="EMBL" id="KE503208">
    <property type="protein sequence ID" value="EPX71698.1"/>
    <property type="molecule type" value="Genomic_DNA"/>
</dbReference>
<dbReference type="Proteomes" id="UP000016088">
    <property type="component" value="Unassembled WGS sequence"/>
</dbReference>
<dbReference type="InterPro" id="IPR052478">
    <property type="entry name" value="Metabolite_Synth_Reg"/>
</dbReference>
<evidence type="ECO:0000256" key="5">
    <source>
        <dbReference type="ARBA" id="ARBA00023163"/>
    </source>
</evidence>
<keyword evidence="2" id="KW-0862">Zinc</keyword>
<dbReference type="PANTHER" id="PTHR31779">
    <property type="entry name" value="2-NITROPROPANE DIOXYGENASE FAMILY, PUTATIVE (AFU_ORTHOLOGUE AFUA_2G17430)-RELATED"/>
    <property type="match status" value="1"/>
</dbReference>
<dbReference type="HOGENOM" id="CLU_019691_0_0_1"/>
<dbReference type="VEuPathDB" id="FungiDB:SOCG_01912"/>
<dbReference type="OMA" id="TCVRFEY"/>
<dbReference type="PROSITE" id="PS50048">
    <property type="entry name" value="ZN2_CY6_FUNGAL_2"/>
    <property type="match status" value="1"/>
</dbReference>
<dbReference type="SUPFAM" id="SSF57701">
    <property type="entry name" value="Zn2/Cys6 DNA-binding domain"/>
    <property type="match status" value="1"/>
</dbReference>
<evidence type="ECO:0000256" key="2">
    <source>
        <dbReference type="ARBA" id="ARBA00022833"/>
    </source>
</evidence>
<dbReference type="GO" id="GO:0008270">
    <property type="term" value="F:zinc ion binding"/>
    <property type="evidence" value="ECO:0007669"/>
    <property type="project" value="InterPro"/>
</dbReference>
<feature type="domain" description="Zn(2)-C6 fungal-type" evidence="7">
    <location>
        <begin position="14"/>
        <end position="43"/>
    </location>
</feature>
<accession>S9PW47</accession>
<dbReference type="GO" id="GO:0003677">
    <property type="term" value="F:DNA binding"/>
    <property type="evidence" value="ECO:0007669"/>
    <property type="project" value="UniProtKB-KW"/>
</dbReference>
<sequence length="552" mass="62675">MKEFLQKRTRTKKACLVCHRKKRKCSGTFPCSYCQKLRHKCQYEPGVIKNNEHPTQNSQLETEYLDKQSLKPDNSSSISSKHTMTNRDFCVPKNNENNYNLSKEESKKPVCFADIIGDRLGVASTIYNKPYAWNLGSRIYSKRSEVINIKDILSQDDCRFYASIYFEDVNPIFGLLDATSFFSKLKSTWSTDMEEEFEALVCIIILLGSYFSHTNSLANELEFVLIELTENLLKSGSFPMAIAPTITKIVIFVLKSVYLRNIADPADAWLASCTSMHLVEIFCANIDLWENQKNYNDTEHTNNKSQSYLPLYNVIMVSEAFHKFLAMEIGSTPIRPSRLNSGLFFDSENLQFQGNHLVQLVKALPQGEETIEKSQITMVETVLKISQLSQEQPNLIALLKGSISFHMYRKLILTGFHLDESTIEMILKITDEALNKCLILCDKGIGWWNVLDVPFHGVCVLLSMDTRESLLMIPKAYNVLKQVVRTFNTVASKSALQIASDLCCALRYKKLDEANILSLGGDEGTTSSYDMDSATSDLLMGNPFFDLFNLEI</sequence>
<evidence type="ECO:0000256" key="4">
    <source>
        <dbReference type="ARBA" id="ARBA00023125"/>
    </source>
</evidence>
<dbReference type="InterPro" id="IPR007219">
    <property type="entry name" value="XnlR_reg_dom"/>
</dbReference>
<dbReference type="InterPro" id="IPR001138">
    <property type="entry name" value="Zn2Cys6_DnaBD"/>
</dbReference>
<dbReference type="PROSITE" id="PS00463">
    <property type="entry name" value="ZN2_CY6_FUNGAL_1"/>
    <property type="match status" value="1"/>
</dbReference>
<keyword evidence="1" id="KW-0479">Metal-binding</keyword>
<evidence type="ECO:0000259" key="7">
    <source>
        <dbReference type="PROSITE" id="PS50048"/>
    </source>
</evidence>
<reference evidence="8 9" key="1">
    <citation type="journal article" date="2011" name="Science">
        <title>Comparative functional genomics of the fission yeasts.</title>
        <authorList>
            <person name="Rhind N."/>
            <person name="Chen Z."/>
            <person name="Yassour M."/>
            <person name="Thompson D.A."/>
            <person name="Haas B.J."/>
            <person name="Habib N."/>
            <person name="Wapinski I."/>
            <person name="Roy S."/>
            <person name="Lin M.F."/>
            <person name="Heiman D.I."/>
            <person name="Young S.K."/>
            <person name="Furuya K."/>
            <person name="Guo Y."/>
            <person name="Pidoux A."/>
            <person name="Chen H.M."/>
            <person name="Robbertse B."/>
            <person name="Goldberg J.M."/>
            <person name="Aoki K."/>
            <person name="Bayne E.H."/>
            <person name="Berlin A.M."/>
            <person name="Desjardins C.A."/>
            <person name="Dobbs E."/>
            <person name="Dukaj L."/>
            <person name="Fan L."/>
            <person name="FitzGerald M.G."/>
            <person name="French C."/>
            <person name="Gujja S."/>
            <person name="Hansen K."/>
            <person name="Keifenheim D."/>
            <person name="Levin J.Z."/>
            <person name="Mosher R.A."/>
            <person name="Mueller C.A."/>
            <person name="Pfiffner J."/>
            <person name="Priest M."/>
            <person name="Russ C."/>
            <person name="Smialowska A."/>
            <person name="Swoboda P."/>
            <person name="Sykes S.M."/>
            <person name="Vaughn M."/>
            <person name="Vengrova S."/>
            <person name="Yoder R."/>
            <person name="Zeng Q."/>
            <person name="Allshire R."/>
            <person name="Baulcombe D."/>
            <person name="Birren B.W."/>
            <person name="Brown W."/>
            <person name="Ekwall K."/>
            <person name="Kellis M."/>
            <person name="Leatherwood J."/>
            <person name="Levin H."/>
            <person name="Margalit H."/>
            <person name="Martienssen R."/>
            <person name="Nieduszynski C.A."/>
            <person name="Spatafora J.W."/>
            <person name="Friedman N."/>
            <person name="Dalgaard J.Z."/>
            <person name="Baumann P."/>
            <person name="Niki H."/>
            <person name="Regev A."/>
            <person name="Nusbaum C."/>
        </authorList>
    </citation>
    <scope>NUCLEOTIDE SEQUENCE [LARGE SCALE GENOMIC DNA]</scope>
    <source>
        <strain evidence="9">yFS286</strain>
    </source>
</reference>